<dbReference type="Proteomes" id="UP000789390">
    <property type="component" value="Unassembled WGS sequence"/>
</dbReference>
<comment type="caution">
    <text evidence="2">The sequence shown here is derived from an EMBL/GenBank/DDBJ whole genome shotgun (WGS) entry which is preliminary data.</text>
</comment>
<evidence type="ECO:0000256" key="1">
    <source>
        <dbReference type="SAM" id="SignalP"/>
    </source>
</evidence>
<reference evidence="2" key="1">
    <citation type="submission" date="2021-11" db="EMBL/GenBank/DDBJ databases">
        <authorList>
            <person name="Schell T."/>
        </authorList>
    </citation>
    <scope>NUCLEOTIDE SEQUENCE</scope>
    <source>
        <strain evidence="2">M5</strain>
    </source>
</reference>
<feature type="chain" id="PRO_5035315857" evidence="1">
    <location>
        <begin position="26"/>
        <end position="242"/>
    </location>
</feature>
<dbReference type="PROSITE" id="PS51257">
    <property type="entry name" value="PROKAR_LIPOPROTEIN"/>
    <property type="match status" value="1"/>
</dbReference>
<proteinExistence type="predicted"/>
<sequence length="242" mass="24974">MAKIVKSISLLLVVMACCFVRETISTAEEDKREGKQILLSPAVAAPFPFYYYANSPLYINSDVPKSSLEGRVSSKLLSPPDDFNSEAAGRTFFRIFGCPKCPTCPTPVVCPTCPVCPAVAVVPAATITLSPLAASECLTVIGLLNTGNSIAPCTRVSAAPKGTIDVTFNAAQTVAIGIVAASPNTQVKLTCAAIPTGADTVAKTQLGAITVNLAVTSSGFIQILASGIAGANNKLTCSWESS</sequence>
<name>A0A8J2RXR7_9CRUS</name>
<dbReference type="EMBL" id="CAKKLH010000247">
    <property type="protein sequence ID" value="CAH0107049.1"/>
    <property type="molecule type" value="Genomic_DNA"/>
</dbReference>
<keyword evidence="3" id="KW-1185">Reference proteome</keyword>
<feature type="signal peptide" evidence="1">
    <location>
        <begin position="1"/>
        <end position="25"/>
    </location>
</feature>
<keyword evidence="1" id="KW-0732">Signal</keyword>
<gene>
    <name evidence="2" type="ORF">DGAL_LOCUS10334</name>
</gene>
<dbReference type="AlphaFoldDB" id="A0A8J2RXR7"/>
<protein>
    <submittedName>
        <fullName evidence="2">Uncharacterized protein</fullName>
    </submittedName>
</protein>
<accession>A0A8J2RXR7</accession>
<organism evidence="2 3">
    <name type="scientific">Daphnia galeata</name>
    <dbReference type="NCBI Taxonomy" id="27404"/>
    <lineage>
        <taxon>Eukaryota</taxon>
        <taxon>Metazoa</taxon>
        <taxon>Ecdysozoa</taxon>
        <taxon>Arthropoda</taxon>
        <taxon>Crustacea</taxon>
        <taxon>Branchiopoda</taxon>
        <taxon>Diplostraca</taxon>
        <taxon>Cladocera</taxon>
        <taxon>Anomopoda</taxon>
        <taxon>Daphniidae</taxon>
        <taxon>Daphnia</taxon>
    </lineage>
</organism>
<evidence type="ECO:0000313" key="3">
    <source>
        <dbReference type="Proteomes" id="UP000789390"/>
    </source>
</evidence>
<evidence type="ECO:0000313" key="2">
    <source>
        <dbReference type="EMBL" id="CAH0107049.1"/>
    </source>
</evidence>